<evidence type="ECO:0000313" key="2">
    <source>
        <dbReference type="Proteomes" id="UP000233551"/>
    </source>
</evidence>
<sequence>MNSAPNFGRESSCGKPVGQNGVLTIVDVPAREPYSDSKVPWTYEGGIGSVEQQFSVMGVTHSGVTEEEAEAFMKIIKASEYKVVEQMAKSLAHISLFALLLNSEPHREALLRVLTAAKVPKETPPDRIEETVSSIFSNTICAHPNLISSGHACAKSKRRGLEVSTFPGTRDRLT</sequence>
<dbReference type="Proteomes" id="UP000233551">
    <property type="component" value="Unassembled WGS sequence"/>
</dbReference>
<comment type="caution">
    <text evidence="1">The sequence shown here is derived from an EMBL/GenBank/DDBJ whole genome shotgun (WGS) entry which is preliminary data.</text>
</comment>
<organism evidence="1 2">
    <name type="scientific">Punica granatum</name>
    <name type="common">Pomegranate</name>
    <dbReference type="NCBI Taxonomy" id="22663"/>
    <lineage>
        <taxon>Eukaryota</taxon>
        <taxon>Viridiplantae</taxon>
        <taxon>Streptophyta</taxon>
        <taxon>Embryophyta</taxon>
        <taxon>Tracheophyta</taxon>
        <taxon>Spermatophyta</taxon>
        <taxon>Magnoliopsida</taxon>
        <taxon>eudicotyledons</taxon>
        <taxon>Gunneridae</taxon>
        <taxon>Pentapetalae</taxon>
        <taxon>rosids</taxon>
        <taxon>malvids</taxon>
        <taxon>Myrtales</taxon>
        <taxon>Lythraceae</taxon>
        <taxon>Punica</taxon>
    </lineage>
</organism>
<dbReference type="EMBL" id="PGOL01003935">
    <property type="protein sequence ID" value="PKI38993.1"/>
    <property type="molecule type" value="Genomic_DNA"/>
</dbReference>
<dbReference type="AlphaFoldDB" id="A0A2I0I598"/>
<dbReference type="PANTHER" id="PTHR32108:SF9">
    <property type="entry name" value="REVERSE TRANSCRIPTASE RNASE H-LIKE DOMAIN-CONTAINING PROTEIN"/>
    <property type="match status" value="1"/>
</dbReference>
<proteinExistence type="predicted"/>
<keyword evidence="2" id="KW-1185">Reference proteome</keyword>
<accession>A0A2I0I598</accession>
<protein>
    <submittedName>
        <fullName evidence="1">Uncharacterized protein</fullName>
    </submittedName>
</protein>
<reference evidence="1 2" key="1">
    <citation type="submission" date="2017-11" db="EMBL/GenBank/DDBJ databases">
        <title>De-novo sequencing of pomegranate (Punica granatum L.) genome.</title>
        <authorList>
            <person name="Akparov Z."/>
            <person name="Amiraslanov A."/>
            <person name="Hajiyeva S."/>
            <person name="Abbasov M."/>
            <person name="Kaur K."/>
            <person name="Hamwieh A."/>
            <person name="Solovyev V."/>
            <person name="Salamov A."/>
            <person name="Braich B."/>
            <person name="Kosarev P."/>
            <person name="Mahmoud A."/>
            <person name="Hajiyev E."/>
            <person name="Babayeva S."/>
            <person name="Izzatullayeva V."/>
            <person name="Mammadov A."/>
            <person name="Mammadov A."/>
            <person name="Sharifova S."/>
            <person name="Ojaghi J."/>
            <person name="Eynullazada K."/>
            <person name="Bayramov B."/>
            <person name="Abdulazimova A."/>
            <person name="Shahmuradov I."/>
        </authorList>
    </citation>
    <scope>NUCLEOTIDE SEQUENCE [LARGE SCALE GENOMIC DNA]</scope>
    <source>
        <strain evidence="2">cv. AG2017</strain>
        <tissue evidence="1">Leaf</tissue>
    </source>
</reference>
<dbReference type="PANTHER" id="PTHR32108">
    <property type="entry name" value="DNA-DIRECTED RNA POLYMERASE SUBUNIT ALPHA"/>
    <property type="match status" value="1"/>
</dbReference>
<name>A0A2I0I598_PUNGR</name>
<gene>
    <name evidence="1" type="ORF">CRG98_040618</name>
</gene>
<evidence type="ECO:0000313" key="1">
    <source>
        <dbReference type="EMBL" id="PKI38993.1"/>
    </source>
</evidence>